<feature type="binding site" evidence="11">
    <location>
        <position position="201"/>
    </location>
    <ligand>
        <name>Zn(2+)</name>
        <dbReference type="ChEBI" id="CHEBI:29105"/>
    </ligand>
</feature>
<comment type="function">
    <text evidence="11">Catalyzes the ATP-dependent conversion of 7-carboxy-7-deazaguanine (CDG) to 7-cyano-7-deazaguanine (preQ(0)).</text>
</comment>
<keyword evidence="6 11" id="KW-0862">Zinc</keyword>
<dbReference type="Pfam" id="PF06508">
    <property type="entry name" value="QueC"/>
    <property type="match status" value="1"/>
</dbReference>
<dbReference type="EMBL" id="LZMT01000034">
    <property type="protein sequence ID" value="OBX62441.1"/>
    <property type="molecule type" value="Genomic_DNA"/>
</dbReference>
<evidence type="ECO:0000256" key="6">
    <source>
        <dbReference type="ARBA" id="ARBA00022833"/>
    </source>
</evidence>
<accession>A0AA91FLG7</accession>
<reference evidence="12" key="1">
    <citation type="submission" date="2016-06" db="EMBL/GenBank/DDBJ databases">
        <title>Draft genome of Moraxella osloensis CCUG 67237.</title>
        <authorList>
            <person name="Salva-Serra F."/>
            <person name="Engstrom-Jakobsson H."/>
            <person name="Thorell K."/>
            <person name="Gonzales-Siles L."/>
            <person name="Karlsson R."/>
            <person name="Boulund F."/>
            <person name="Engstrand L."/>
            <person name="Kristiansson E."/>
            <person name="Moore E."/>
        </authorList>
    </citation>
    <scope>NUCLEOTIDE SEQUENCE [LARGE SCALE GENOMIC DNA]</scope>
    <source>
        <strain evidence="12">CCUG 67237</strain>
    </source>
</reference>
<feature type="binding site" evidence="11">
    <location>
        <position position="217"/>
    </location>
    <ligand>
        <name>Zn(2+)</name>
        <dbReference type="ChEBI" id="CHEBI:29105"/>
    </ligand>
</feature>
<evidence type="ECO:0000256" key="8">
    <source>
        <dbReference type="ARBA" id="ARBA00037993"/>
    </source>
</evidence>
<feature type="binding site" evidence="11">
    <location>
        <position position="211"/>
    </location>
    <ligand>
        <name>Zn(2+)</name>
        <dbReference type="ChEBI" id="CHEBI:29105"/>
    </ligand>
</feature>
<keyword evidence="5 11" id="KW-0671">Queuosine biosynthesis</keyword>
<keyword evidence="2 11" id="KW-0436">Ligase</keyword>
<protein>
    <recommendedName>
        <fullName evidence="9 11">7-cyano-7-deazaguanine synthase</fullName>
        <ecNumber evidence="9 11">6.3.4.20</ecNumber>
    </recommendedName>
    <alternativeName>
        <fullName evidence="11">7-cyano-7-carbaguanine synthase</fullName>
    </alternativeName>
    <alternativeName>
        <fullName evidence="11">PreQ(0) synthase</fullName>
    </alternativeName>
    <alternativeName>
        <fullName evidence="11">Queuosine biosynthesis protein QueC</fullName>
    </alternativeName>
</protein>
<dbReference type="HAMAP" id="MF_01633">
    <property type="entry name" value="QueC"/>
    <property type="match status" value="1"/>
</dbReference>
<comment type="pathway">
    <text evidence="1 11">Purine metabolism; 7-cyano-7-deazaguanine biosynthesis.</text>
</comment>
<feature type="binding site" evidence="11">
    <location>
        <begin position="14"/>
        <end position="24"/>
    </location>
    <ligand>
        <name>ATP</name>
        <dbReference type="ChEBI" id="CHEBI:30616"/>
    </ligand>
</feature>
<evidence type="ECO:0000256" key="3">
    <source>
        <dbReference type="ARBA" id="ARBA00022723"/>
    </source>
</evidence>
<dbReference type="EC" id="6.3.4.20" evidence="9 11"/>
<evidence type="ECO:0000256" key="10">
    <source>
        <dbReference type="ARBA" id="ARBA00047890"/>
    </source>
</evidence>
<evidence type="ECO:0000256" key="7">
    <source>
        <dbReference type="ARBA" id="ARBA00022840"/>
    </source>
</evidence>
<comment type="cofactor">
    <cofactor evidence="11">
        <name>Zn(2+)</name>
        <dbReference type="ChEBI" id="CHEBI:29105"/>
    </cofactor>
    <text evidence="11">Binds 1 zinc ion per subunit.</text>
</comment>
<organism evidence="12">
    <name type="scientific">Faucicola osloensis</name>
    <name type="common">Moraxella osloensis</name>
    <dbReference type="NCBI Taxonomy" id="34062"/>
    <lineage>
        <taxon>Bacteria</taxon>
        <taxon>Pseudomonadati</taxon>
        <taxon>Pseudomonadota</taxon>
        <taxon>Gammaproteobacteria</taxon>
        <taxon>Moraxellales</taxon>
        <taxon>Moraxellaceae</taxon>
        <taxon>Faucicola</taxon>
    </lineage>
</organism>
<comment type="catalytic activity">
    <reaction evidence="10 11">
        <text>7-carboxy-7-carbaguanine + NH4(+) + 2 ATP = 7-cyano-7-carbaguanine + 2 AMP + 2 diphosphate + 2 H(+)</text>
        <dbReference type="Rhea" id="RHEA:27982"/>
        <dbReference type="ChEBI" id="CHEBI:15378"/>
        <dbReference type="ChEBI" id="CHEBI:28938"/>
        <dbReference type="ChEBI" id="CHEBI:30616"/>
        <dbReference type="ChEBI" id="CHEBI:33019"/>
        <dbReference type="ChEBI" id="CHEBI:45075"/>
        <dbReference type="ChEBI" id="CHEBI:61036"/>
        <dbReference type="ChEBI" id="CHEBI:456215"/>
        <dbReference type="EC" id="6.3.4.20"/>
    </reaction>
</comment>
<dbReference type="GO" id="GO:0008616">
    <property type="term" value="P:tRNA queuosine(34) biosynthetic process"/>
    <property type="evidence" value="ECO:0007669"/>
    <property type="project" value="UniProtKB-UniRule"/>
</dbReference>
<dbReference type="Gene3D" id="3.40.50.620">
    <property type="entry name" value="HUPs"/>
    <property type="match status" value="1"/>
</dbReference>
<keyword evidence="3 11" id="KW-0479">Metal-binding</keyword>
<dbReference type="AlphaFoldDB" id="A0AA91FLG7"/>
<evidence type="ECO:0000256" key="11">
    <source>
        <dbReference type="HAMAP-Rule" id="MF_01633"/>
    </source>
</evidence>
<dbReference type="PANTHER" id="PTHR42914:SF1">
    <property type="entry name" value="7-CYANO-7-DEAZAGUANINE SYNTHASE"/>
    <property type="match status" value="1"/>
</dbReference>
<feature type="binding site" evidence="11">
    <location>
        <position position="214"/>
    </location>
    <ligand>
        <name>Zn(2+)</name>
        <dbReference type="ChEBI" id="CHEBI:29105"/>
    </ligand>
</feature>
<gene>
    <name evidence="11" type="primary">queC</name>
    <name evidence="12" type="ORF">A9299_04425</name>
</gene>
<dbReference type="CDD" id="cd01995">
    <property type="entry name" value="QueC-like"/>
    <property type="match status" value="1"/>
</dbReference>
<evidence type="ECO:0000256" key="9">
    <source>
        <dbReference type="ARBA" id="ARBA00039149"/>
    </source>
</evidence>
<sequence length="236" mass="25406">MSTSTTSQNAVVLLSGGLDSVTCLYWAKANYANVTAVSFNYGQRHNSELNAAKKIAATAQVNHRIIDIDLAQLGGSALTDVSLVVPDAKQTDFSDNQHNDSIPITYVPARNTIFLSYALALAEVTQSNAIVIGVNAVDYSGYPDCRPEYIAAFEKMANLATKAGVMGNHLHIATPLLHLSKAEIIKLGVSLGVDYALTVSCYRADSEGRACGYCDSCYLRQQGFLQAEIDDPTIYQ</sequence>
<evidence type="ECO:0000256" key="4">
    <source>
        <dbReference type="ARBA" id="ARBA00022741"/>
    </source>
</evidence>
<dbReference type="GO" id="GO:0008270">
    <property type="term" value="F:zinc ion binding"/>
    <property type="evidence" value="ECO:0007669"/>
    <property type="project" value="UniProtKB-UniRule"/>
</dbReference>
<dbReference type="PANTHER" id="PTHR42914">
    <property type="entry name" value="7-CYANO-7-DEAZAGUANINE SYNTHASE"/>
    <property type="match status" value="1"/>
</dbReference>
<dbReference type="SUPFAM" id="SSF52402">
    <property type="entry name" value="Adenine nucleotide alpha hydrolases-like"/>
    <property type="match status" value="1"/>
</dbReference>
<evidence type="ECO:0000256" key="2">
    <source>
        <dbReference type="ARBA" id="ARBA00022598"/>
    </source>
</evidence>
<proteinExistence type="inferred from homology"/>
<dbReference type="InterPro" id="IPR014729">
    <property type="entry name" value="Rossmann-like_a/b/a_fold"/>
</dbReference>
<dbReference type="PIRSF" id="PIRSF006293">
    <property type="entry name" value="ExsB"/>
    <property type="match status" value="1"/>
</dbReference>
<evidence type="ECO:0000313" key="12">
    <source>
        <dbReference type="EMBL" id="OBX62441.1"/>
    </source>
</evidence>
<comment type="caution">
    <text evidence="12">The sequence shown here is derived from an EMBL/GenBank/DDBJ whole genome shotgun (WGS) entry which is preliminary data.</text>
</comment>
<dbReference type="GO" id="GO:0016879">
    <property type="term" value="F:ligase activity, forming carbon-nitrogen bonds"/>
    <property type="evidence" value="ECO:0007669"/>
    <property type="project" value="UniProtKB-UniRule"/>
</dbReference>
<evidence type="ECO:0000256" key="5">
    <source>
        <dbReference type="ARBA" id="ARBA00022785"/>
    </source>
</evidence>
<dbReference type="NCBIfam" id="TIGR00364">
    <property type="entry name" value="7-cyano-7-deazaguanine synthase QueC"/>
    <property type="match status" value="1"/>
</dbReference>
<name>A0AA91FLG7_FAUOS</name>
<keyword evidence="4 11" id="KW-0547">Nucleotide-binding</keyword>
<comment type="similarity">
    <text evidence="8 11">Belongs to the QueC family.</text>
</comment>
<keyword evidence="7 11" id="KW-0067">ATP-binding</keyword>
<evidence type="ECO:0000256" key="1">
    <source>
        <dbReference type="ARBA" id="ARBA00005061"/>
    </source>
</evidence>
<dbReference type="InterPro" id="IPR018317">
    <property type="entry name" value="QueC"/>
</dbReference>
<dbReference type="GO" id="GO:0005524">
    <property type="term" value="F:ATP binding"/>
    <property type="evidence" value="ECO:0007669"/>
    <property type="project" value="UniProtKB-UniRule"/>
</dbReference>